<reference evidence="2 3" key="1">
    <citation type="journal article" date="2011" name="Genome Biol.">
        <title>Comparative genome sequence analysis underscores mycoparasitism as the ancestral life style of Trichoderma.</title>
        <authorList>
            <person name="Kubicek C.P."/>
            <person name="Herrera-Estrella A."/>
            <person name="Seidl-Seiboth V."/>
            <person name="Martinez D.A."/>
            <person name="Druzhinina I.S."/>
            <person name="Thon M."/>
            <person name="Zeilinger S."/>
            <person name="Casas-Flores S."/>
            <person name="Horwitz B.A."/>
            <person name="Mukherjee P.K."/>
            <person name="Mukherjee M."/>
            <person name="Kredics L."/>
            <person name="Alcaraz L.D."/>
            <person name="Aerts A."/>
            <person name="Antal Z."/>
            <person name="Atanasova L."/>
            <person name="Cervantes-Badillo M.G."/>
            <person name="Challacombe J."/>
            <person name="Chertkov O."/>
            <person name="McCluskey K."/>
            <person name="Coulpier F."/>
            <person name="Deshpande N."/>
            <person name="von Doehren H."/>
            <person name="Ebbole D.J."/>
            <person name="Esquivel-Naranjo E.U."/>
            <person name="Fekete E."/>
            <person name="Flipphi M."/>
            <person name="Glaser F."/>
            <person name="Gomez-Rodriguez E.Y."/>
            <person name="Gruber S."/>
            <person name="Han C."/>
            <person name="Henrissat B."/>
            <person name="Hermosa R."/>
            <person name="Hernandez-Onate M."/>
            <person name="Karaffa L."/>
            <person name="Kosti I."/>
            <person name="Le Crom S."/>
            <person name="Lindquist E."/>
            <person name="Lucas S."/>
            <person name="Luebeck M."/>
            <person name="Luebeck P.S."/>
            <person name="Margeot A."/>
            <person name="Metz B."/>
            <person name="Misra M."/>
            <person name="Nevalainen H."/>
            <person name="Omann M."/>
            <person name="Packer N."/>
            <person name="Perrone G."/>
            <person name="Uresti-Rivera E.E."/>
            <person name="Salamov A."/>
            <person name="Schmoll M."/>
            <person name="Seiboth B."/>
            <person name="Shapiro H."/>
            <person name="Sukno S."/>
            <person name="Tamayo-Ramos J.A."/>
            <person name="Tisch D."/>
            <person name="Wiest A."/>
            <person name="Wilkinson H.H."/>
            <person name="Zhang M."/>
            <person name="Coutinho P.M."/>
            <person name="Kenerley C.M."/>
            <person name="Monte E."/>
            <person name="Baker S.E."/>
            <person name="Grigoriev I.V."/>
        </authorList>
    </citation>
    <scope>NUCLEOTIDE SEQUENCE [LARGE SCALE GENOMIC DNA]</scope>
    <source>
        <strain evidence="3">Gv29-8 / FGSC 10586</strain>
    </source>
</reference>
<dbReference type="Proteomes" id="UP000007115">
    <property type="component" value="Unassembled WGS sequence"/>
</dbReference>
<accession>G9N275</accession>
<feature type="region of interest" description="Disordered" evidence="1">
    <location>
        <begin position="190"/>
        <end position="218"/>
    </location>
</feature>
<dbReference type="RefSeq" id="XP_013953388.1">
    <property type="nucleotide sequence ID" value="XM_014097913.1"/>
</dbReference>
<proteinExistence type="predicted"/>
<dbReference type="InParanoid" id="G9N275"/>
<name>G9N275_HYPVG</name>
<dbReference type="GeneID" id="25797209"/>
<protein>
    <submittedName>
        <fullName evidence="2">Uncharacterized protein</fullName>
    </submittedName>
</protein>
<evidence type="ECO:0000256" key="1">
    <source>
        <dbReference type="SAM" id="MobiDB-lite"/>
    </source>
</evidence>
<dbReference type="HOGENOM" id="CLU_927689_0_0_1"/>
<evidence type="ECO:0000313" key="3">
    <source>
        <dbReference type="Proteomes" id="UP000007115"/>
    </source>
</evidence>
<dbReference type="VEuPathDB" id="FungiDB:TRIVIDRAFT_69191"/>
<dbReference type="EMBL" id="ABDF02000084">
    <property type="protein sequence ID" value="EHK19189.1"/>
    <property type="molecule type" value="Genomic_DNA"/>
</dbReference>
<dbReference type="AlphaFoldDB" id="G9N275"/>
<organism evidence="2 3">
    <name type="scientific">Hypocrea virens (strain Gv29-8 / FGSC 10586)</name>
    <name type="common">Gliocladium virens</name>
    <name type="synonym">Trichoderma virens</name>
    <dbReference type="NCBI Taxonomy" id="413071"/>
    <lineage>
        <taxon>Eukaryota</taxon>
        <taxon>Fungi</taxon>
        <taxon>Dikarya</taxon>
        <taxon>Ascomycota</taxon>
        <taxon>Pezizomycotina</taxon>
        <taxon>Sordariomycetes</taxon>
        <taxon>Hypocreomycetidae</taxon>
        <taxon>Hypocreales</taxon>
        <taxon>Hypocreaceae</taxon>
        <taxon>Trichoderma</taxon>
    </lineage>
</organism>
<sequence>MGQPNQRPWTDLAPANIAVKLSPAQLLCVSGTAPEQRQFALSQRVSGPPCRAPAVATLLLKRKTEKPTIAALDGKMRTWRPPLAEIGTGRHAVAIYWPNRCHGERYCIGTVREHGTALDDTGRHWTMLDAALKKTQSPPRRPTKMPAATAACDGERQCDSASSRARTVAACSPTNAQQSLEPLANLDKHSTHTWIPPKTSPSRPCTPDHPRPGPAKPSRLKAIISLEPSPSSAGTSLPSSPRLCIVLLIATESPSRTASALTPAVCRHASLLRVFGATAAPRLVSARLATKKHGRPSSTP</sequence>
<gene>
    <name evidence="2" type="ORF">TRIVIDRAFT_69191</name>
</gene>
<keyword evidence="3" id="KW-1185">Reference proteome</keyword>
<evidence type="ECO:0000313" key="2">
    <source>
        <dbReference type="EMBL" id="EHK19189.1"/>
    </source>
</evidence>
<comment type="caution">
    <text evidence="2">The sequence shown here is derived from an EMBL/GenBank/DDBJ whole genome shotgun (WGS) entry which is preliminary data.</text>
</comment>